<dbReference type="CDD" id="cd22363">
    <property type="entry name" value="tRNA-intron_lyase_C"/>
    <property type="match status" value="1"/>
</dbReference>
<dbReference type="AlphaFoldDB" id="A0AAD9KKP2"/>
<dbReference type="PIRSF" id="PIRSF011789">
    <property type="entry name" value="tRNA_splic_SEN2"/>
    <property type="match status" value="1"/>
</dbReference>
<dbReference type="GO" id="GO:0005737">
    <property type="term" value="C:cytoplasm"/>
    <property type="evidence" value="ECO:0007669"/>
    <property type="project" value="TreeGrafter"/>
</dbReference>
<dbReference type="Pfam" id="PF01974">
    <property type="entry name" value="tRNA_int_endo"/>
    <property type="match status" value="1"/>
</dbReference>
<dbReference type="InterPro" id="IPR006677">
    <property type="entry name" value="tRNA_intron_Endonuc_cat-like"/>
</dbReference>
<evidence type="ECO:0000256" key="1">
    <source>
        <dbReference type="ARBA" id="ARBA00008078"/>
    </source>
</evidence>
<dbReference type="Proteomes" id="UP001209878">
    <property type="component" value="Unassembled WGS sequence"/>
</dbReference>
<feature type="compositionally biased region" description="Basic and acidic residues" evidence="8">
    <location>
        <begin position="197"/>
        <end position="286"/>
    </location>
</feature>
<evidence type="ECO:0000256" key="6">
    <source>
        <dbReference type="ARBA" id="ARBA00034031"/>
    </source>
</evidence>
<keyword evidence="4" id="KW-0456">Lyase</keyword>
<dbReference type="NCBIfam" id="TIGR00324">
    <property type="entry name" value="endA"/>
    <property type="match status" value="1"/>
</dbReference>
<reference evidence="10" key="1">
    <citation type="journal article" date="2023" name="Mol. Biol. Evol.">
        <title>Third-Generation Sequencing Reveals the Adaptive Role of the Epigenome in Three Deep-Sea Polychaetes.</title>
        <authorList>
            <person name="Perez M."/>
            <person name="Aroh O."/>
            <person name="Sun Y."/>
            <person name="Lan Y."/>
            <person name="Juniper S.K."/>
            <person name="Young C.R."/>
            <person name="Angers B."/>
            <person name="Qian P.Y."/>
        </authorList>
    </citation>
    <scope>NUCLEOTIDE SEQUENCE</scope>
    <source>
        <strain evidence="10">R07B-5</strain>
    </source>
</reference>
<evidence type="ECO:0000256" key="2">
    <source>
        <dbReference type="ARBA" id="ARBA00012573"/>
    </source>
</evidence>
<evidence type="ECO:0000256" key="7">
    <source>
        <dbReference type="PIRSR" id="PIRSR011789-1"/>
    </source>
</evidence>
<sequence length="518" mass="58666">MSTFTFAIPKRKKRVFCKKEAPFPVPIATLSGRPASPHNWEHYTGHLVDGHVIINDRTDAKALYTMGFFGKGTLSRSQPEHGQMRPALKRRHKPTESKTTERTLQLVSRRKYLCHVNWSHQRAVQRGDSPPDHYVESDDIDISDDRVASVPQQQPTTSMPDTVGRTFLPCRQLSPWEEGSVGNTLGLAERSGSMEDEGGRDKLAGGDREKDPWAGGDREKDPWAGGDREKDPWAGGDREKDPWAGGDREKDPWAGGDREKDPWAGGDREKDPWAGGDREKDPWAGGDREIMTFMVTVPRDDTTEGQRSATREVDPRSVSTEEDGDWFVVPDSWDSDQEIDKVTAQLPWQPVVKRDPFKLHECLQLSLVEGALSVTAMWIAFCKCQKNFLRDYVAYHNFRSKGWVPKTGLKYGAEFILYKDGPPFYHASYSVMVRLVTHDLQDDPENRHLTWTSLAGLNRMTEQVGKEVMLCYVIKPKDVSATDILSPACLSRFTVQEVILRRWVSAQEREHAECGDMP</sequence>
<dbReference type="SUPFAM" id="SSF53032">
    <property type="entry name" value="tRNA-intron endonuclease catalytic domain-like"/>
    <property type="match status" value="1"/>
</dbReference>
<feature type="compositionally biased region" description="Basic and acidic residues" evidence="8">
    <location>
        <begin position="298"/>
        <end position="315"/>
    </location>
</feature>
<name>A0AAD9KKP2_RIDPI</name>
<dbReference type="PANTHER" id="PTHR21227:SF0">
    <property type="entry name" value="TRNA-SPLICING ENDONUCLEASE SUBUNIT SEN2"/>
    <property type="match status" value="1"/>
</dbReference>
<dbReference type="GO" id="GO:0000379">
    <property type="term" value="P:tRNA-type intron splice site recognition and cleavage"/>
    <property type="evidence" value="ECO:0007669"/>
    <property type="project" value="TreeGrafter"/>
</dbReference>
<protein>
    <recommendedName>
        <fullName evidence="2">tRNA-intron lyase</fullName>
        <ecNumber evidence="2">4.6.1.16</ecNumber>
    </recommendedName>
    <alternativeName>
        <fullName evidence="5">tRNA-intron endonuclease Sen2</fullName>
    </alternativeName>
</protein>
<feature type="region of interest" description="Disordered" evidence="8">
    <location>
        <begin position="75"/>
        <end position="101"/>
    </location>
</feature>
<evidence type="ECO:0000256" key="8">
    <source>
        <dbReference type="SAM" id="MobiDB-lite"/>
    </source>
</evidence>
<comment type="catalytic activity">
    <reaction evidence="6">
        <text>pretRNA = a 3'-half-tRNA molecule with a 5'-OH end + a 5'-half-tRNA molecule with a 2',3'-cyclic phosphate end + an intron with a 2',3'-cyclic phosphate and a 5'-hydroxyl terminus.</text>
        <dbReference type="EC" id="4.6.1.16"/>
    </reaction>
</comment>
<accession>A0AAD9KKP2</accession>
<comment type="similarity">
    <text evidence="1">Belongs to the tRNA-intron endonuclease family.</text>
</comment>
<evidence type="ECO:0000313" key="11">
    <source>
        <dbReference type="Proteomes" id="UP001209878"/>
    </source>
</evidence>
<gene>
    <name evidence="10" type="ORF">NP493_880g00030</name>
</gene>
<keyword evidence="3" id="KW-0819">tRNA processing</keyword>
<feature type="active site" evidence="7">
    <location>
        <position position="418"/>
    </location>
</feature>
<dbReference type="Gene3D" id="3.40.1350.10">
    <property type="match status" value="1"/>
</dbReference>
<dbReference type="GO" id="GO:0000214">
    <property type="term" value="C:tRNA-intron endonuclease complex"/>
    <property type="evidence" value="ECO:0007669"/>
    <property type="project" value="InterPro"/>
</dbReference>
<feature type="region of interest" description="Disordered" evidence="8">
    <location>
        <begin position="122"/>
        <end position="286"/>
    </location>
</feature>
<dbReference type="GO" id="GO:0000213">
    <property type="term" value="F:tRNA-intron lyase activity"/>
    <property type="evidence" value="ECO:0007669"/>
    <property type="project" value="UniProtKB-EC"/>
</dbReference>
<feature type="active site" evidence="7">
    <location>
        <position position="426"/>
    </location>
</feature>
<feature type="active site" evidence="7">
    <location>
        <position position="466"/>
    </location>
</feature>
<feature type="domain" description="tRNA intron endonuclease catalytic" evidence="9">
    <location>
        <begin position="388"/>
        <end position="479"/>
    </location>
</feature>
<proteinExistence type="inferred from homology"/>
<dbReference type="InterPro" id="IPR011856">
    <property type="entry name" value="tRNA_endonuc-like_dom_sf"/>
</dbReference>
<feature type="compositionally biased region" description="Polar residues" evidence="8">
    <location>
        <begin position="150"/>
        <end position="160"/>
    </location>
</feature>
<feature type="region of interest" description="Disordered" evidence="8">
    <location>
        <begin position="298"/>
        <end position="322"/>
    </location>
</feature>
<organism evidence="10 11">
    <name type="scientific">Ridgeia piscesae</name>
    <name type="common">Tubeworm</name>
    <dbReference type="NCBI Taxonomy" id="27915"/>
    <lineage>
        <taxon>Eukaryota</taxon>
        <taxon>Metazoa</taxon>
        <taxon>Spiralia</taxon>
        <taxon>Lophotrochozoa</taxon>
        <taxon>Annelida</taxon>
        <taxon>Polychaeta</taxon>
        <taxon>Sedentaria</taxon>
        <taxon>Canalipalpata</taxon>
        <taxon>Sabellida</taxon>
        <taxon>Siboglinidae</taxon>
        <taxon>Ridgeia</taxon>
    </lineage>
</organism>
<dbReference type="InterPro" id="IPR036167">
    <property type="entry name" value="tRNA_intron_Endo_cat-like_sf"/>
</dbReference>
<evidence type="ECO:0000256" key="3">
    <source>
        <dbReference type="ARBA" id="ARBA00022694"/>
    </source>
</evidence>
<dbReference type="GO" id="GO:0003676">
    <property type="term" value="F:nucleic acid binding"/>
    <property type="evidence" value="ECO:0007669"/>
    <property type="project" value="InterPro"/>
</dbReference>
<dbReference type="InterPro" id="IPR006676">
    <property type="entry name" value="tRNA_splic"/>
</dbReference>
<evidence type="ECO:0000256" key="5">
    <source>
        <dbReference type="ARBA" id="ARBA00032432"/>
    </source>
</evidence>
<comment type="caution">
    <text evidence="10">The sequence shown here is derived from an EMBL/GenBank/DDBJ whole genome shotgun (WGS) entry which is preliminary data.</text>
</comment>
<dbReference type="InterPro" id="IPR016589">
    <property type="entry name" value="tRNA_splic_SEN2"/>
</dbReference>
<keyword evidence="11" id="KW-1185">Reference proteome</keyword>
<evidence type="ECO:0000259" key="9">
    <source>
        <dbReference type="Pfam" id="PF01974"/>
    </source>
</evidence>
<dbReference type="EC" id="4.6.1.16" evidence="2"/>
<dbReference type="PANTHER" id="PTHR21227">
    <property type="entry name" value="TRNA-SPLICING ENDONUCLEASE SUBUNIT SEN2"/>
    <property type="match status" value="1"/>
</dbReference>
<evidence type="ECO:0000313" key="10">
    <source>
        <dbReference type="EMBL" id="KAK2173374.1"/>
    </source>
</evidence>
<dbReference type="EMBL" id="JAODUO010000880">
    <property type="protein sequence ID" value="KAK2173374.1"/>
    <property type="molecule type" value="Genomic_DNA"/>
</dbReference>
<evidence type="ECO:0000256" key="4">
    <source>
        <dbReference type="ARBA" id="ARBA00023239"/>
    </source>
</evidence>